<dbReference type="InterPro" id="IPR001753">
    <property type="entry name" value="Enoyl-CoA_hydra/iso"/>
</dbReference>
<dbReference type="EMBL" id="DSUH01000287">
    <property type="protein sequence ID" value="HGU33647.1"/>
    <property type="molecule type" value="Genomic_DNA"/>
</dbReference>
<evidence type="ECO:0000256" key="1">
    <source>
        <dbReference type="ARBA" id="ARBA00005254"/>
    </source>
</evidence>
<gene>
    <name evidence="3" type="ORF">ENS29_12455</name>
</gene>
<dbReference type="PROSITE" id="PS00166">
    <property type="entry name" value="ENOYL_COA_HYDRATASE"/>
    <property type="match status" value="1"/>
</dbReference>
<sequence>MHLPETKQILLSLENSVLLLEINDPPSNHLSFQVLKDISECLEVIRSSSVRAVLIKGKGRNFSKGANLEEVGQLSKELHADLLHSANRMFLELSRLTKPVIAAIQGACFGGGLELALSCHLRFAADNAFLGLPELGLGLLPGLGGVHRLMRVVGEAKALEMILLGDLVSAEKALEMGLVNRVFPRKTLMERVSLLIKTILSVPQAAIEETLSLIVAARSQRESFWIDQASEGFLRLLSSSPVFRNTETKMDEVAKSHLPK</sequence>
<keyword evidence="3" id="KW-0413">Isomerase</keyword>
<evidence type="ECO:0000313" key="3">
    <source>
        <dbReference type="EMBL" id="HGU33647.1"/>
    </source>
</evidence>
<reference evidence="3" key="1">
    <citation type="journal article" date="2020" name="mSystems">
        <title>Genome- and Community-Level Interaction Insights into Carbon Utilization and Element Cycling Functions of Hydrothermarchaeota in Hydrothermal Sediment.</title>
        <authorList>
            <person name="Zhou Z."/>
            <person name="Liu Y."/>
            <person name="Xu W."/>
            <person name="Pan J."/>
            <person name="Luo Z.H."/>
            <person name="Li M."/>
        </authorList>
    </citation>
    <scope>NUCLEOTIDE SEQUENCE [LARGE SCALE GENOMIC DNA]</scope>
    <source>
        <strain evidence="3">SpSt-477</strain>
    </source>
</reference>
<accession>A0A7C4RTF0</accession>
<dbReference type="Gene3D" id="3.90.226.10">
    <property type="entry name" value="2-enoyl-CoA Hydratase, Chain A, domain 1"/>
    <property type="match status" value="1"/>
</dbReference>
<dbReference type="GO" id="GO:0006635">
    <property type="term" value="P:fatty acid beta-oxidation"/>
    <property type="evidence" value="ECO:0007669"/>
    <property type="project" value="TreeGrafter"/>
</dbReference>
<dbReference type="GO" id="GO:0016853">
    <property type="term" value="F:isomerase activity"/>
    <property type="evidence" value="ECO:0007669"/>
    <property type="project" value="UniProtKB-KW"/>
</dbReference>
<evidence type="ECO:0000256" key="2">
    <source>
        <dbReference type="RuleBase" id="RU003707"/>
    </source>
</evidence>
<dbReference type="PANTHER" id="PTHR11941:SF175">
    <property type="entry name" value="ENOYL-COA HYDRATASE-RELATED"/>
    <property type="match status" value="1"/>
</dbReference>
<dbReference type="CDD" id="cd06558">
    <property type="entry name" value="crotonase-like"/>
    <property type="match status" value="1"/>
</dbReference>
<comment type="similarity">
    <text evidence="1 2">Belongs to the enoyl-CoA hydratase/isomerase family.</text>
</comment>
<organism evidence="3">
    <name type="scientific">Desulfatirhabdium butyrativorans</name>
    <dbReference type="NCBI Taxonomy" id="340467"/>
    <lineage>
        <taxon>Bacteria</taxon>
        <taxon>Pseudomonadati</taxon>
        <taxon>Thermodesulfobacteriota</taxon>
        <taxon>Desulfobacteria</taxon>
        <taxon>Desulfobacterales</taxon>
        <taxon>Desulfatirhabdiaceae</taxon>
        <taxon>Desulfatirhabdium</taxon>
    </lineage>
</organism>
<dbReference type="Pfam" id="PF00378">
    <property type="entry name" value="ECH_1"/>
    <property type="match status" value="1"/>
</dbReference>
<name>A0A7C4RTF0_9BACT</name>
<dbReference type="PANTHER" id="PTHR11941">
    <property type="entry name" value="ENOYL-COA HYDRATASE-RELATED"/>
    <property type="match status" value="1"/>
</dbReference>
<dbReference type="SUPFAM" id="SSF52096">
    <property type="entry name" value="ClpP/crotonase"/>
    <property type="match status" value="1"/>
</dbReference>
<proteinExistence type="inferred from homology"/>
<protein>
    <submittedName>
        <fullName evidence="3">Enoyl-CoA hydratase/isomerase family protein</fullName>
    </submittedName>
</protein>
<dbReference type="AlphaFoldDB" id="A0A7C4RTF0"/>
<dbReference type="InterPro" id="IPR029045">
    <property type="entry name" value="ClpP/crotonase-like_dom_sf"/>
</dbReference>
<comment type="caution">
    <text evidence="3">The sequence shown here is derived from an EMBL/GenBank/DDBJ whole genome shotgun (WGS) entry which is preliminary data.</text>
</comment>
<dbReference type="InterPro" id="IPR018376">
    <property type="entry name" value="Enoyl-CoA_hyd/isom_CS"/>
</dbReference>